<dbReference type="Pfam" id="PF00163">
    <property type="entry name" value="Ribosomal_S4"/>
    <property type="match status" value="1"/>
</dbReference>
<dbReference type="NCBIfam" id="TIGR01017">
    <property type="entry name" value="rpsD_bact"/>
    <property type="match status" value="1"/>
</dbReference>
<dbReference type="OrthoDB" id="9803672at2"/>
<dbReference type="Gene3D" id="3.10.290.10">
    <property type="entry name" value="RNA-binding S4 domain"/>
    <property type="match status" value="1"/>
</dbReference>
<evidence type="ECO:0000256" key="5">
    <source>
        <dbReference type="ARBA" id="ARBA00023274"/>
    </source>
</evidence>
<dbReference type="Proteomes" id="UP000249799">
    <property type="component" value="Chromosome"/>
</dbReference>
<dbReference type="PANTHER" id="PTHR11831:SF4">
    <property type="entry name" value="SMALL RIBOSOMAL SUBUNIT PROTEIN US4M"/>
    <property type="match status" value="1"/>
</dbReference>
<dbReference type="InterPro" id="IPR036986">
    <property type="entry name" value="S4_RNA-bd_sf"/>
</dbReference>
<dbReference type="HAMAP" id="MF_01306_B">
    <property type="entry name" value="Ribosomal_uS4_B"/>
    <property type="match status" value="1"/>
</dbReference>
<dbReference type="SMART" id="SM01390">
    <property type="entry name" value="Ribosomal_S4"/>
    <property type="match status" value="1"/>
</dbReference>
<keyword evidence="10" id="KW-1185">Reference proteome</keyword>
<accession>A0A2Z4FN53</accession>
<dbReference type="Gene3D" id="1.10.1050.10">
    <property type="entry name" value="Ribosomal Protein S4 Delta 41, Chain A, domain 1"/>
    <property type="match status" value="1"/>
</dbReference>
<evidence type="ECO:0000256" key="8">
    <source>
        <dbReference type="RuleBase" id="RU003699"/>
    </source>
</evidence>
<dbReference type="RefSeq" id="WP_111335880.1">
    <property type="nucleotide sequence ID" value="NZ_CP030032.1"/>
</dbReference>
<dbReference type="CDD" id="cd00165">
    <property type="entry name" value="S4"/>
    <property type="match status" value="1"/>
</dbReference>
<comment type="function">
    <text evidence="7">With S5 and S12 plays an important role in translational accuracy.</text>
</comment>
<dbReference type="SUPFAM" id="SSF55174">
    <property type="entry name" value="Alpha-L RNA-binding motif"/>
    <property type="match status" value="1"/>
</dbReference>
<evidence type="ECO:0000256" key="6">
    <source>
        <dbReference type="ARBA" id="ARBA00035254"/>
    </source>
</evidence>
<dbReference type="PROSITE" id="PS00632">
    <property type="entry name" value="RIBOSOMAL_S4"/>
    <property type="match status" value="1"/>
</dbReference>
<keyword evidence="2 7" id="KW-0699">rRNA-binding</keyword>
<dbReference type="FunFam" id="3.10.290.10:FF:000001">
    <property type="entry name" value="30S ribosomal protein S4"/>
    <property type="match status" value="1"/>
</dbReference>
<dbReference type="PANTHER" id="PTHR11831">
    <property type="entry name" value="30S 40S RIBOSOMAL PROTEIN"/>
    <property type="match status" value="1"/>
</dbReference>
<name>A0A2Z4FN53_9DELT</name>
<dbReference type="InterPro" id="IPR005709">
    <property type="entry name" value="Ribosomal_uS4_bac-type"/>
</dbReference>
<dbReference type="InterPro" id="IPR022801">
    <property type="entry name" value="Ribosomal_uS4"/>
</dbReference>
<evidence type="ECO:0000256" key="3">
    <source>
        <dbReference type="ARBA" id="ARBA00022884"/>
    </source>
</evidence>
<evidence type="ECO:0000256" key="4">
    <source>
        <dbReference type="ARBA" id="ARBA00022980"/>
    </source>
</evidence>
<dbReference type="InterPro" id="IPR001912">
    <property type="entry name" value="Ribosomal_uS4_N"/>
</dbReference>
<dbReference type="SMART" id="SM00363">
    <property type="entry name" value="S4"/>
    <property type="match status" value="1"/>
</dbReference>
<dbReference type="GO" id="GO:0015935">
    <property type="term" value="C:small ribosomal subunit"/>
    <property type="evidence" value="ECO:0007669"/>
    <property type="project" value="InterPro"/>
</dbReference>
<comment type="similarity">
    <text evidence="1 7 8">Belongs to the universal ribosomal protein uS4 family.</text>
</comment>
<dbReference type="InterPro" id="IPR018079">
    <property type="entry name" value="Ribosomal_uS4_CS"/>
</dbReference>
<dbReference type="GO" id="GO:0003735">
    <property type="term" value="F:structural constituent of ribosome"/>
    <property type="evidence" value="ECO:0007669"/>
    <property type="project" value="InterPro"/>
</dbReference>
<comment type="function">
    <text evidence="7">One of the primary rRNA binding proteins, it binds directly to 16S rRNA where it nucleates assembly of the body of the 30S subunit.</text>
</comment>
<dbReference type="EMBL" id="CP030032">
    <property type="protein sequence ID" value="AWV90431.1"/>
    <property type="molecule type" value="Genomic_DNA"/>
</dbReference>
<dbReference type="GO" id="GO:0006412">
    <property type="term" value="P:translation"/>
    <property type="evidence" value="ECO:0007669"/>
    <property type="project" value="UniProtKB-UniRule"/>
</dbReference>
<evidence type="ECO:0000313" key="10">
    <source>
        <dbReference type="Proteomes" id="UP000249799"/>
    </source>
</evidence>
<sequence>MARYTGPRLRIIRRLGTDLPGLTRKIADRRPYPPGDHGQGRQRFSEFKKQLYAKQKLRFNYGLNEQQLRNLFVEAQASREPAGLMLLRLLEQRLDNIVFRAGLASTIPAARQLVVHGHVEVNDRKVDRPSFRVKPGMKVSLRAKSQSLSSVEASVASPSLRHPAYLTVDENTKTATMDQVPGREDIPFQVDESLVVEYYSPRL</sequence>
<dbReference type="GO" id="GO:0019843">
    <property type="term" value="F:rRNA binding"/>
    <property type="evidence" value="ECO:0007669"/>
    <property type="project" value="UniProtKB-UniRule"/>
</dbReference>
<dbReference type="AlphaFoldDB" id="A0A2Z4FN53"/>
<proteinExistence type="inferred from homology"/>
<protein>
    <recommendedName>
        <fullName evidence="6 7">Small ribosomal subunit protein uS4</fullName>
    </recommendedName>
</protein>
<dbReference type="KEGG" id="bsed:DN745_14270"/>
<evidence type="ECO:0000256" key="1">
    <source>
        <dbReference type="ARBA" id="ARBA00007465"/>
    </source>
</evidence>
<reference evidence="9 10" key="1">
    <citation type="submission" date="2018-06" db="EMBL/GenBank/DDBJ databases">
        <title>Lujinxingia sediminis gen. nov. sp. nov., a new facultative anaerobic member of the class Deltaproteobacteria, and proposal of Lujinxingaceae fam. nov.</title>
        <authorList>
            <person name="Guo L.-Y."/>
            <person name="Li C.-M."/>
            <person name="Wang S."/>
            <person name="Du Z.-J."/>
        </authorList>
    </citation>
    <scope>NUCLEOTIDE SEQUENCE [LARGE SCALE GENOMIC DNA]</scope>
    <source>
        <strain evidence="9 10">FA350</strain>
    </source>
</reference>
<comment type="subunit">
    <text evidence="7">Part of the 30S ribosomal subunit. Contacts protein S5. The interaction surface between S4 and S5 is involved in control of translational fidelity.</text>
</comment>
<dbReference type="GO" id="GO:0042274">
    <property type="term" value="P:ribosomal small subunit biogenesis"/>
    <property type="evidence" value="ECO:0007669"/>
    <property type="project" value="TreeGrafter"/>
</dbReference>
<keyword evidence="4 7" id="KW-0689">Ribosomal protein</keyword>
<dbReference type="Pfam" id="PF01479">
    <property type="entry name" value="S4"/>
    <property type="match status" value="1"/>
</dbReference>
<keyword evidence="5 7" id="KW-0687">Ribonucleoprotein</keyword>
<evidence type="ECO:0000256" key="7">
    <source>
        <dbReference type="HAMAP-Rule" id="MF_01306"/>
    </source>
</evidence>
<dbReference type="InterPro" id="IPR002942">
    <property type="entry name" value="S4_RNA-bd"/>
</dbReference>
<dbReference type="NCBIfam" id="NF003717">
    <property type="entry name" value="PRK05327.1"/>
    <property type="match status" value="1"/>
</dbReference>
<organism evidence="9 10">
    <name type="scientific">Bradymonas sediminis</name>
    <dbReference type="NCBI Taxonomy" id="1548548"/>
    <lineage>
        <taxon>Bacteria</taxon>
        <taxon>Deltaproteobacteria</taxon>
        <taxon>Bradymonadales</taxon>
        <taxon>Bradymonadaceae</taxon>
        <taxon>Bradymonas</taxon>
    </lineage>
</organism>
<evidence type="ECO:0000256" key="2">
    <source>
        <dbReference type="ARBA" id="ARBA00022730"/>
    </source>
</evidence>
<gene>
    <name evidence="7" type="primary">rpsD</name>
    <name evidence="9" type="ORF">DN745_14270</name>
</gene>
<keyword evidence="3 7" id="KW-0694">RNA-binding</keyword>
<dbReference type="PROSITE" id="PS50889">
    <property type="entry name" value="S4"/>
    <property type="match status" value="1"/>
</dbReference>
<evidence type="ECO:0000313" key="9">
    <source>
        <dbReference type="EMBL" id="AWV90431.1"/>
    </source>
</evidence>